<accession>A0ABD1MYB5</accession>
<organism evidence="2 3">
    <name type="scientific">Flemingia macrophylla</name>
    <dbReference type="NCBI Taxonomy" id="520843"/>
    <lineage>
        <taxon>Eukaryota</taxon>
        <taxon>Viridiplantae</taxon>
        <taxon>Streptophyta</taxon>
        <taxon>Embryophyta</taxon>
        <taxon>Tracheophyta</taxon>
        <taxon>Spermatophyta</taxon>
        <taxon>Magnoliopsida</taxon>
        <taxon>eudicotyledons</taxon>
        <taxon>Gunneridae</taxon>
        <taxon>Pentapetalae</taxon>
        <taxon>rosids</taxon>
        <taxon>fabids</taxon>
        <taxon>Fabales</taxon>
        <taxon>Fabaceae</taxon>
        <taxon>Papilionoideae</taxon>
        <taxon>50 kb inversion clade</taxon>
        <taxon>NPAAA clade</taxon>
        <taxon>indigoferoid/millettioid clade</taxon>
        <taxon>Phaseoleae</taxon>
        <taxon>Flemingia</taxon>
    </lineage>
</organism>
<feature type="region of interest" description="Disordered" evidence="1">
    <location>
        <begin position="1"/>
        <end position="22"/>
    </location>
</feature>
<evidence type="ECO:0000313" key="2">
    <source>
        <dbReference type="EMBL" id="KAL2340813.1"/>
    </source>
</evidence>
<protein>
    <submittedName>
        <fullName evidence="2">Uncharacterized protein</fullName>
    </submittedName>
</protein>
<comment type="caution">
    <text evidence="2">The sequence shown here is derived from an EMBL/GenBank/DDBJ whole genome shotgun (WGS) entry which is preliminary data.</text>
</comment>
<keyword evidence="3" id="KW-1185">Reference proteome</keyword>
<evidence type="ECO:0000313" key="3">
    <source>
        <dbReference type="Proteomes" id="UP001603857"/>
    </source>
</evidence>
<dbReference type="EMBL" id="JBGMDY010000003">
    <property type="protein sequence ID" value="KAL2340813.1"/>
    <property type="molecule type" value="Genomic_DNA"/>
</dbReference>
<gene>
    <name evidence="2" type="ORF">Fmac_008753</name>
</gene>
<feature type="compositionally biased region" description="Basic and acidic residues" evidence="1">
    <location>
        <begin position="9"/>
        <end position="18"/>
    </location>
</feature>
<sequence>MTKPSPSNESDHPLEHPHPLPSSIMEGPSIRFLEGENSNPHNFITKRQPLVLFLQENKKLLIIDYPSLFPFLANLLRRRLYPDSCVCTSCAHVIVALSGSYPFSSFLKPLAQALFTEQDLPSQAVAALCLSSTIASFPHPDPPGLSSFSRGFSSFLGARCLRPNRLFSRSSPLSSRLAALPAPPRWGTCFPTSWRCSAAMRYVKKVKLLKEFALAEVSKLPEEDAIKNDGVKIFEAW</sequence>
<reference evidence="2 3" key="1">
    <citation type="submission" date="2024-08" db="EMBL/GenBank/DDBJ databases">
        <title>Insights into the chromosomal genome structure of Flemingia macrophylla.</title>
        <authorList>
            <person name="Ding Y."/>
            <person name="Zhao Y."/>
            <person name="Bi W."/>
            <person name="Wu M."/>
            <person name="Zhao G."/>
            <person name="Gong Y."/>
            <person name="Li W."/>
            <person name="Zhang P."/>
        </authorList>
    </citation>
    <scope>NUCLEOTIDE SEQUENCE [LARGE SCALE GENOMIC DNA]</scope>
    <source>
        <strain evidence="2">DYQJB</strain>
        <tissue evidence="2">Leaf</tissue>
    </source>
</reference>
<dbReference type="Proteomes" id="UP001603857">
    <property type="component" value="Unassembled WGS sequence"/>
</dbReference>
<proteinExistence type="predicted"/>
<evidence type="ECO:0000256" key="1">
    <source>
        <dbReference type="SAM" id="MobiDB-lite"/>
    </source>
</evidence>
<dbReference type="AlphaFoldDB" id="A0ABD1MYB5"/>
<name>A0ABD1MYB5_9FABA</name>